<evidence type="ECO:0000313" key="2">
    <source>
        <dbReference type="Proteomes" id="UP000284021"/>
    </source>
</evidence>
<proteinExistence type="predicted"/>
<name>A0A418XF43_9PSED</name>
<dbReference type="AlphaFoldDB" id="A0A418XF43"/>
<evidence type="ECO:0000313" key="1">
    <source>
        <dbReference type="EMBL" id="RJG10958.1"/>
    </source>
</evidence>
<dbReference type="EMBL" id="QYUR01000003">
    <property type="protein sequence ID" value="RJG10958.1"/>
    <property type="molecule type" value="Genomic_DNA"/>
</dbReference>
<comment type="caution">
    <text evidence="1">The sequence shown here is derived from an EMBL/GenBank/DDBJ whole genome shotgun (WGS) entry which is preliminary data.</text>
</comment>
<organism evidence="1 2">
    <name type="scientific">Pseudomonas cavernicola</name>
    <dbReference type="NCBI Taxonomy" id="2320866"/>
    <lineage>
        <taxon>Bacteria</taxon>
        <taxon>Pseudomonadati</taxon>
        <taxon>Pseudomonadota</taxon>
        <taxon>Gammaproteobacteria</taxon>
        <taxon>Pseudomonadales</taxon>
        <taxon>Pseudomonadaceae</taxon>
        <taxon>Pseudomonas</taxon>
    </lineage>
</organism>
<dbReference type="Proteomes" id="UP000284021">
    <property type="component" value="Unassembled WGS sequence"/>
</dbReference>
<accession>A0A418XF43</accession>
<dbReference type="OrthoDB" id="6898400at2"/>
<reference evidence="1 2" key="1">
    <citation type="submission" date="2018-09" db="EMBL/GenBank/DDBJ databases">
        <authorList>
            <person name="Zhu H."/>
        </authorList>
    </citation>
    <scope>NUCLEOTIDE SEQUENCE [LARGE SCALE GENOMIC DNA]</scope>
    <source>
        <strain evidence="1 2">K1S02-6</strain>
    </source>
</reference>
<gene>
    <name evidence="1" type="ORF">D3879_14865</name>
</gene>
<sequence>MTGQDLLPAILHRVHQSQLTIAGFEDLATWAEQRGLVETTDAAQFHLEPLQANADFIDETIVALMAVE</sequence>
<dbReference type="RefSeq" id="WP_119955090.1">
    <property type="nucleotide sequence ID" value="NZ_QYUR01000003.1"/>
</dbReference>
<protein>
    <submittedName>
        <fullName evidence="1">Uncharacterized protein</fullName>
    </submittedName>
</protein>
<keyword evidence="2" id="KW-1185">Reference proteome</keyword>